<gene>
    <name evidence="19 21" type="primary">murB</name>
    <name evidence="21" type="ORF">QWZ15_15665</name>
</gene>
<keyword evidence="12 19" id="KW-0133">Cell shape</keyword>
<dbReference type="InterPro" id="IPR006094">
    <property type="entry name" value="Oxid_FAD_bind_N"/>
</dbReference>
<dbReference type="HAMAP" id="MF_00037">
    <property type="entry name" value="MurB"/>
    <property type="match status" value="1"/>
</dbReference>
<organism evidence="21 22">
    <name type="scientific">Cyclobacterium jeungdonense</name>
    <dbReference type="NCBI Taxonomy" id="708087"/>
    <lineage>
        <taxon>Bacteria</taxon>
        <taxon>Pseudomonadati</taxon>
        <taxon>Bacteroidota</taxon>
        <taxon>Cytophagia</taxon>
        <taxon>Cytophagales</taxon>
        <taxon>Cyclobacteriaceae</taxon>
        <taxon>Cyclobacterium</taxon>
    </lineage>
</organism>
<feature type="active site" evidence="19">
    <location>
        <position position="164"/>
    </location>
</feature>
<evidence type="ECO:0000313" key="21">
    <source>
        <dbReference type="EMBL" id="MDN3689272.1"/>
    </source>
</evidence>
<evidence type="ECO:0000256" key="10">
    <source>
        <dbReference type="ARBA" id="ARBA00022827"/>
    </source>
</evidence>
<comment type="caution">
    <text evidence="21">The sequence shown here is derived from an EMBL/GenBank/DDBJ whole genome shotgun (WGS) entry which is preliminary data.</text>
</comment>
<evidence type="ECO:0000259" key="20">
    <source>
        <dbReference type="PROSITE" id="PS51387"/>
    </source>
</evidence>
<dbReference type="InterPro" id="IPR016166">
    <property type="entry name" value="FAD-bd_PCMH"/>
</dbReference>
<comment type="cofactor">
    <cofactor evidence="1 19">
        <name>FAD</name>
        <dbReference type="ChEBI" id="CHEBI:57692"/>
    </cofactor>
</comment>
<feature type="active site" evidence="19">
    <location>
        <position position="333"/>
    </location>
</feature>
<keyword evidence="16 19" id="KW-0961">Cell wall biogenesis/degradation</keyword>
<dbReference type="EC" id="1.3.1.98" evidence="5 19"/>
<evidence type="ECO:0000256" key="13">
    <source>
        <dbReference type="ARBA" id="ARBA00022984"/>
    </source>
</evidence>
<dbReference type="GO" id="GO:0008762">
    <property type="term" value="F:UDP-N-acetylmuramate dehydrogenase activity"/>
    <property type="evidence" value="ECO:0007669"/>
    <property type="project" value="UniProtKB-EC"/>
</dbReference>
<evidence type="ECO:0000256" key="2">
    <source>
        <dbReference type="ARBA" id="ARBA00003921"/>
    </source>
</evidence>
<dbReference type="PANTHER" id="PTHR21071">
    <property type="entry name" value="UDP-N-ACETYLENOLPYRUVOYLGLUCOSAMINE REDUCTASE"/>
    <property type="match status" value="1"/>
</dbReference>
<evidence type="ECO:0000256" key="5">
    <source>
        <dbReference type="ARBA" id="ARBA00012518"/>
    </source>
</evidence>
<dbReference type="EMBL" id="JAUFQS010000026">
    <property type="protein sequence ID" value="MDN3689272.1"/>
    <property type="molecule type" value="Genomic_DNA"/>
</dbReference>
<dbReference type="InterPro" id="IPR003170">
    <property type="entry name" value="MurB"/>
</dbReference>
<dbReference type="Gene3D" id="3.30.465.10">
    <property type="match status" value="1"/>
</dbReference>
<evidence type="ECO:0000256" key="1">
    <source>
        <dbReference type="ARBA" id="ARBA00001974"/>
    </source>
</evidence>
<keyword evidence="9 19" id="KW-0285">Flavoprotein</keyword>
<evidence type="ECO:0000256" key="4">
    <source>
        <dbReference type="ARBA" id="ARBA00004752"/>
    </source>
</evidence>
<dbReference type="PANTHER" id="PTHR21071:SF4">
    <property type="entry name" value="UDP-N-ACETYLENOLPYRUVOYLGLUCOSAMINE REDUCTASE"/>
    <property type="match status" value="1"/>
</dbReference>
<dbReference type="SUPFAM" id="SSF56194">
    <property type="entry name" value="Uridine diphospho-N-Acetylenolpyruvylglucosamine reductase, MurB, C-terminal domain"/>
    <property type="match status" value="1"/>
</dbReference>
<evidence type="ECO:0000256" key="6">
    <source>
        <dbReference type="ARBA" id="ARBA00015188"/>
    </source>
</evidence>
<dbReference type="InterPro" id="IPR016167">
    <property type="entry name" value="FAD-bd_PCMH_sub1"/>
</dbReference>
<evidence type="ECO:0000256" key="9">
    <source>
        <dbReference type="ARBA" id="ARBA00022630"/>
    </source>
</evidence>
<dbReference type="SUPFAM" id="SSF56176">
    <property type="entry name" value="FAD-binding/transporter-associated domain-like"/>
    <property type="match status" value="1"/>
</dbReference>
<sequence length="345" mass="38548">MKIQENISLRRYNTFGIDKKARLFFEANRSDEVIQAISHARSLGKKLFVLGGGSNILLVQDIDALVIKINIQGIEKIEEDADFVLLKAGAGVVWHDLVTYSLASGLSGLENLSLIPGTVGAAPMQNIGAYGVEIESVFDHLDAIEIASRQTKRFYKEDCAFGYRESIFKNKWKGKYIITHVALKLWKKPRPTIDYGDIQRTLQELGNLIPSPENISKAVIGIRQRKLPDPKKIGNAGSFFKNPTVPIADFERLREKFPKIPGYASGKFVKIPAAWLIEQAGWKGKRFGNIGVHEHQPLVLVNHGNGEGSDIIALSKKIQSDIYDKFGVILEREVNLISTEQWIEP</sequence>
<dbReference type="InterPro" id="IPR011601">
    <property type="entry name" value="MurB_C"/>
</dbReference>
<evidence type="ECO:0000256" key="12">
    <source>
        <dbReference type="ARBA" id="ARBA00022960"/>
    </source>
</evidence>
<name>A0ABT8CAV4_9BACT</name>
<evidence type="ECO:0000256" key="14">
    <source>
        <dbReference type="ARBA" id="ARBA00023002"/>
    </source>
</evidence>
<evidence type="ECO:0000256" key="8">
    <source>
        <dbReference type="ARBA" id="ARBA00022618"/>
    </source>
</evidence>
<dbReference type="Pfam" id="PF02873">
    <property type="entry name" value="MurB_C"/>
    <property type="match status" value="1"/>
</dbReference>
<feature type="active site" description="Proton donor" evidence="19">
    <location>
        <position position="238"/>
    </location>
</feature>
<dbReference type="InterPro" id="IPR036318">
    <property type="entry name" value="FAD-bd_PCMH-like_sf"/>
</dbReference>
<proteinExistence type="inferred from homology"/>
<evidence type="ECO:0000256" key="15">
    <source>
        <dbReference type="ARBA" id="ARBA00023306"/>
    </source>
</evidence>
<dbReference type="PROSITE" id="PS51387">
    <property type="entry name" value="FAD_PCMH"/>
    <property type="match status" value="1"/>
</dbReference>
<comment type="similarity">
    <text evidence="19">Belongs to the MurB family.</text>
</comment>
<evidence type="ECO:0000256" key="19">
    <source>
        <dbReference type="HAMAP-Rule" id="MF_00037"/>
    </source>
</evidence>
<dbReference type="NCBIfam" id="NF000755">
    <property type="entry name" value="PRK00046.1"/>
    <property type="match status" value="1"/>
</dbReference>
<evidence type="ECO:0000256" key="16">
    <source>
        <dbReference type="ARBA" id="ARBA00023316"/>
    </source>
</evidence>
<keyword evidence="7 19" id="KW-0963">Cytoplasm</keyword>
<dbReference type="InterPro" id="IPR016169">
    <property type="entry name" value="FAD-bd_PCMH_sub2"/>
</dbReference>
<evidence type="ECO:0000256" key="7">
    <source>
        <dbReference type="ARBA" id="ARBA00022490"/>
    </source>
</evidence>
<dbReference type="RefSeq" id="WP_163386179.1">
    <property type="nucleotide sequence ID" value="NZ_JAUFQS010000026.1"/>
</dbReference>
<comment type="subcellular location">
    <subcellularLocation>
        <location evidence="3 19">Cytoplasm</location>
    </subcellularLocation>
</comment>
<dbReference type="Gene3D" id="3.90.78.10">
    <property type="entry name" value="UDP-N-acetylenolpyruvoylglucosamine reductase, C-terminal domain"/>
    <property type="match status" value="1"/>
</dbReference>
<dbReference type="InterPro" id="IPR036635">
    <property type="entry name" value="MurB_C_sf"/>
</dbReference>
<dbReference type="NCBIfam" id="TIGR00179">
    <property type="entry name" value="murB"/>
    <property type="match status" value="1"/>
</dbReference>
<feature type="domain" description="FAD-binding PCMH-type" evidence="20">
    <location>
        <begin position="16"/>
        <end position="188"/>
    </location>
</feature>
<comment type="function">
    <text evidence="2 19">Cell wall formation.</text>
</comment>
<keyword evidence="22" id="KW-1185">Reference proteome</keyword>
<keyword evidence="10 19" id="KW-0274">FAD</keyword>
<dbReference type="Pfam" id="PF01565">
    <property type="entry name" value="FAD_binding_4"/>
    <property type="match status" value="1"/>
</dbReference>
<keyword evidence="8 19" id="KW-0132">Cell division</keyword>
<evidence type="ECO:0000256" key="11">
    <source>
        <dbReference type="ARBA" id="ARBA00022857"/>
    </source>
</evidence>
<accession>A0ABT8CAV4</accession>
<dbReference type="Gene3D" id="3.30.43.10">
    <property type="entry name" value="Uridine Diphospho-n-acetylenolpyruvylglucosamine Reductase, domain 2"/>
    <property type="match status" value="1"/>
</dbReference>
<evidence type="ECO:0000256" key="17">
    <source>
        <dbReference type="ARBA" id="ARBA00031026"/>
    </source>
</evidence>
<evidence type="ECO:0000256" key="3">
    <source>
        <dbReference type="ARBA" id="ARBA00004496"/>
    </source>
</evidence>
<reference evidence="22" key="1">
    <citation type="journal article" date="2019" name="Int. J. Syst. Evol. Microbiol.">
        <title>The Global Catalogue of Microorganisms (GCM) 10K type strain sequencing project: providing services to taxonomists for standard genome sequencing and annotation.</title>
        <authorList>
            <consortium name="The Broad Institute Genomics Platform"/>
            <consortium name="The Broad Institute Genome Sequencing Center for Infectious Disease"/>
            <person name="Wu L."/>
            <person name="Ma J."/>
        </authorList>
    </citation>
    <scope>NUCLEOTIDE SEQUENCE [LARGE SCALE GENOMIC DNA]</scope>
    <source>
        <strain evidence="22">CECT 7706</strain>
    </source>
</reference>
<keyword evidence="15 19" id="KW-0131">Cell cycle</keyword>
<protein>
    <recommendedName>
        <fullName evidence="6 19">UDP-N-acetylenolpyruvoylglucosamine reductase</fullName>
        <ecNumber evidence="5 19">1.3.1.98</ecNumber>
    </recommendedName>
    <alternativeName>
        <fullName evidence="17 19">UDP-N-acetylmuramate dehydrogenase</fullName>
    </alternativeName>
</protein>
<dbReference type="Proteomes" id="UP001236663">
    <property type="component" value="Unassembled WGS sequence"/>
</dbReference>
<keyword evidence="11 19" id="KW-0521">NADP</keyword>
<evidence type="ECO:0000313" key="22">
    <source>
        <dbReference type="Proteomes" id="UP001236663"/>
    </source>
</evidence>
<evidence type="ECO:0000256" key="18">
    <source>
        <dbReference type="ARBA" id="ARBA00048914"/>
    </source>
</evidence>
<comment type="pathway">
    <text evidence="4 19">Cell wall biogenesis; peptidoglycan biosynthesis.</text>
</comment>
<keyword evidence="14 19" id="KW-0560">Oxidoreductase</keyword>
<keyword evidence="13 19" id="KW-0573">Peptidoglycan synthesis</keyword>
<comment type="catalytic activity">
    <reaction evidence="18 19">
        <text>UDP-N-acetyl-alpha-D-muramate + NADP(+) = UDP-N-acetyl-3-O-(1-carboxyvinyl)-alpha-D-glucosamine + NADPH + H(+)</text>
        <dbReference type="Rhea" id="RHEA:12248"/>
        <dbReference type="ChEBI" id="CHEBI:15378"/>
        <dbReference type="ChEBI" id="CHEBI:57783"/>
        <dbReference type="ChEBI" id="CHEBI:58349"/>
        <dbReference type="ChEBI" id="CHEBI:68483"/>
        <dbReference type="ChEBI" id="CHEBI:70757"/>
        <dbReference type="EC" id="1.3.1.98"/>
    </reaction>
</comment>